<dbReference type="PANTHER" id="PTHR14387:SF7">
    <property type="entry name" value="THYROID ADENOMA-ASSOCIATED PROTEIN"/>
    <property type="match status" value="1"/>
</dbReference>
<sequence length="172" mass="19629">MTPNYLCLFAILCAGFAFSTVNPPMALDLTLGVLCEVLQQWDEVSAGVPVLLEWLLGEKDLSDLETVNTVEDDYLFEKGEANFWAEKLVYIRLLAKHLEELLKRAHFSTMLDPKLLHLSQTANERSESIQSLFNDLPPTPQFLKTSEYNKLLIHKERISSCMDILNVLQNKE</sequence>
<dbReference type="Proteomes" id="UP000228934">
    <property type="component" value="Unassembled WGS sequence"/>
</dbReference>
<organism evidence="2 3">
    <name type="scientific">Aquarana catesbeiana</name>
    <name type="common">American bullfrog</name>
    <name type="synonym">Rana catesbeiana</name>
    <dbReference type="NCBI Taxonomy" id="8400"/>
    <lineage>
        <taxon>Eukaryota</taxon>
        <taxon>Metazoa</taxon>
        <taxon>Chordata</taxon>
        <taxon>Craniata</taxon>
        <taxon>Vertebrata</taxon>
        <taxon>Euteleostomi</taxon>
        <taxon>Amphibia</taxon>
        <taxon>Batrachia</taxon>
        <taxon>Anura</taxon>
        <taxon>Neobatrachia</taxon>
        <taxon>Ranoidea</taxon>
        <taxon>Ranidae</taxon>
        <taxon>Aquarana</taxon>
    </lineage>
</organism>
<dbReference type="EMBL" id="KV922620">
    <property type="protein sequence ID" value="PIO01470.1"/>
    <property type="molecule type" value="Genomic_DNA"/>
</dbReference>
<dbReference type="GO" id="GO:0030488">
    <property type="term" value="P:tRNA methylation"/>
    <property type="evidence" value="ECO:0007669"/>
    <property type="project" value="TreeGrafter"/>
</dbReference>
<feature type="signal peptide" evidence="1">
    <location>
        <begin position="1"/>
        <end position="19"/>
    </location>
</feature>
<accession>A0A2G9PDU6</accession>
<proteinExistence type="predicted"/>
<gene>
    <name evidence="2" type="ORF">AB205_0052890</name>
</gene>
<protein>
    <submittedName>
        <fullName evidence="2">Uncharacterized protein</fullName>
    </submittedName>
</protein>
<feature type="chain" id="PRO_5013890241" evidence="1">
    <location>
        <begin position="20"/>
        <end position="172"/>
    </location>
</feature>
<dbReference type="GO" id="GO:0005829">
    <property type="term" value="C:cytosol"/>
    <property type="evidence" value="ECO:0007669"/>
    <property type="project" value="TreeGrafter"/>
</dbReference>
<evidence type="ECO:0000256" key="1">
    <source>
        <dbReference type="SAM" id="SignalP"/>
    </source>
</evidence>
<dbReference type="AlphaFoldDB" id="A0A2G9PDU6"/>
<evidence type="ECO:0000313" key="2">
    <source>
        <dbReference type="EMBL" id="PIO01470.1"/>
    </source>
</evidence>
<dbReference type="PANTHER" id="PTHR14387">
    <property type="entry name" value="THADA/DEATH RECEPTOR INTERACTING PROTEIN"/>
    <property type="match status" value="1"/>
</dbReference>
<dbReference type="OrthoDB" id="73997at2759"/>
<keyword evidence="3" id="KW-1185">Reference proteome</keyword>
<name>A0A2G9PDU6_AQUCT</name>
<dbReference type="InterPro" id="IPR051954">
    <property type="entry name" value="tRNA_methyltransferase_THADA"/>
</dbReference>
<reference evidence="3" key="1">
    <citation type="journal article" date="2017" name="Nat. Commun.">
        <title>The North American bullfrog draft genome provides insight into hormonal regulation of long noncoding RNA.</title>
        <authorList>
            <person name="Hammond S.A."/>
            <person name="Warren R.L."/>
            <person name="Vandervalk B.P."/>
            <person name="Kucuk E."/>
            <person name="Khan H."/>
            <person name="Gibb E.A."/>
            <person name="Pandoh P."/>
            <person name="Kirk H."/>
            <person name="Zhao Y."/>
            <person name="Jones M."/>
            <person name="Mungall A.J."/>
            <person name="Coope R."/>
            <person name="Pleasance S."/>
            <person name="Moore R.A."/>
            <person name="Holt R.A."/>
            <person name="Round J.M."/>
            <person name="Ohora S."/>
            <person name="Walle B.V."/>
            <person name="Veldhoen N."/>
            <person name="Helbing C.C."/>
            <person name="Birol I."/>
        </authorList>
    </citation>
    <scope>NUCLEOTIDE SEQUENCE [LARGE SCALE GENOMIC DNA]</scope>
</reference>
<evidence type="ECO:0000313" key="3">
    <source>
        <dbReference type="Proteomes" id="UP000228934"/>
    </source>
</evidence>
<keyword evidence="1" id="KW-0732">Signal</keyword>